<keyword evidence="3" id="KW-1185">Reference proteome</keyword>
<dbReference type="GO" id="GO:0003924">
    <property type="term" value="F:GTPase activity"/>
    <property type="evidence" value="ECO:0000318"/>
    <property type="project" value="GO_Central"/>
</dbReference>
<dbReference type="FunCoup" id="A0CZZ9">
    <property type="interactions" value="634"/>
</dbReference>
<evidence type="ECO:0000313" key="3">
    <source>
        <dbReference type="Proteomes" id="UP000000600"/>
    </source>
</evidence>
<dbReference type="SMART" id="SM00175">
    <property type="entry name" value="RAB"/>
    <property type="match status" value="1"/>
</dbReference>
<proteinExistence type="predicted"/>
<dbReference type="GO" id="GO:0006897">
    <property type="term" value="P:endocytosis"/>
    <property type="evidence" value="ECO:0000318"/>
    <property type="project" value="GO_Central"/>
</dbReference>
<dbReference type="AlphaFoldDB" id="A0CZZ9"/>
<evidence type="ECO:0000256" key="1">
    <source>
        <dbReference type="ARBA" id="ARBA00022741"/>
    </source>
</evidence>
<evidence type="ECO:0000313" key="2">
    <source>
        <dbReference type="EMBL" id="CAK76366.1"/>
    </source>
</evidence>
<accession>A0CZZ9</accession>
<dbReference type="PANTHER" id="PTHR47978">
    <property type="match status" value="1"/>
</dbReference>
<evidence type="ECO:0008006" key="4">
    <source>
        <dbReference type="Google" id="ProtNLM"/>
    </source>
</evidence>
<dbReference type="InterPro" id="IPR027417">
    <property type="entry name" value="P-loop_NTPase"/>
</dbReference>
<dbReference type="SMART" id="SM00174">
    <property type="entry name" value="RHO"/>
    <property type="match status" value="1"/>
</dbReference>
<dbReference type="PROSITE" id="PS51419">
    <property type="entry name" value="RAB"/>
    <property type="match status" value="1"/>
</dbReference>
<sequence length="205" mass="24056">MIKEIKITFLGNSGVGKSSIVKRYCFEEFDEHNQSNLGADYVPKEMEYQNNKIKLQIWDTAGQEKFRSLVPLFLRNAQAVIIVYDITQKSSFTQLKEWVSSLEQICSKNQLFFLVGNKCDLIEQEQVTYDEAKQYSYVQQPYIQNLKAPLQYTSCKNNEGIQELFQKIVEEYLKQEEELKNKELLINEKQNSKLKVEKKNYSTCC</sequence>
<dbReference type="STRING" id="5888.A0CZZ9"/>
<dbReference type="RefSeq" id="XP_001443763.1">
    <property type="nucleotide sequence ID" value="XM_001443726.1"/>
</dbReference>
<dbReference type="Gene3D" id="3.40.50.300">
    <property type="entry name" value="P-loop containing nucleotide triphosphate hydrolases"/>
    <property type="match status" value="1"/>
</dbReference>
<dbReference type="PROSITE" id="PS51421">
    <property type="entry name" value="RAS"/>
    <property type="match status" value="1"/>
</dbReference>
<dbReference type="SMART" id="SM00173">
    <property type="entry name" value="RAS"/>
    <property type="match status" value="1"/>
</dbReference>
<dbReference type="KEGG" id="ptm:GSPATT00011940001"/>
<dbReference type="Proteomes" id="UP000000600">
    <property type="component" value="Unassembled WGS sequence"/>
</dbReference>
<dbReference type="OrthoDB" id="63533at2759"/>
<dbReference type="SUPFAM" id="SSF52540">
    <property type="entry name" value="P-loop containing nucleoside triphosphate hydrolases"/>
    <property type="match status" value="1"/>
</dbReference>
<gene>
    <name evidence="2" type="ORF">GSPATT00011940001</name>
</gene>
<dbReference type="InterPro" id="IPR001806">
    <property type="entry name" value="Small_GTPase"/>
</dbReference>
<dbReference type="FunFam" id="3.40.50.300:FF:005224">
    <property type="entry name" value="Rab_C43 protein"/>
    <property type="match status" value="1"/>
</dbReference>
<dbReference type="GO" id="GO:0005525">
    <property type="term" value="F:GTP binding"/>
    <property type="evidence" value="ECO:0007669"/>
    <property type="project" value="InterPro"/>
</dbReference>
<dbReference type="GO" id="GO:0012505">
    <property type="term" value="C:endomembrane system"/>
    <property type="evidence" value="ECO:0000318"/>
    <property type="project" value="GO_Central"/>
</dbReference>
<dbReference type="GeneID" id="5029548"/>
<dbReference type="SMART" id="SM00176">
    <property type="entry name" value="RAN"/>
    <property type="match status" value="1"/>
</dbReference>
<dbReference type="OMA" id="FTQLKEW"/>
<dbReference type="InterPro" id="IPR005225">
    <property type="entry name" value="Small_GTP-bd"/>
</dbReference>
<dbReference type="eggNOG" id="KOG0092">
    <property type="taxonomic scope" value="Eukaryota"/>
</dbReference>
<dbReference type="GO" id="GO:0006886">
    <property type="term" value="P:intracellular protein transport"/>
    <property type="evidence" value="ECO:0000318"/>
    <property type="project" value="GO_Central"/>
</dbReference>
<name>A0CZZ9_PARTE</name>
<organism evidence="2 3">
    <name type="scientific">Paramecium tetraurelia</name>
    <dbReference type="NCBI Taxonomy" id="5888"/>
    <lineage>
        <taxon>Eukaryota</taxon>
        <taxon>Sar</taxon>
        <taxon>Alveolata</taxon>
        <taxon>Ciliophora</taxon>
        <taxon>Intramacronucleata</taxon>
        <taxon>Oligohymenophorea</taxon>
        <taxon>Peniculida</taxon>
        <taxon>Parameciidae</taxon>
        <taxon>Paramecium</taxon>
    </lineage>
</organism>
<reference evidence="2 3" key="1">
    <citation type="journal article" date="2006" name="Nature">
        <title>Global trends of whole-genome duplications revealed by the ciliate Paramecium tetraurelia.</title>
        <authorList>
            <consortium name="Genoscope"/>
            <person name="Aury J.-M."/>
            <person name="Jaillon O."/>
            <person name="Duret L."/>
            <person name="Noel B."/>
            <person name="Jubin C."/>
            <person name="Porcel B.M."/>
            <person name="Segurens B."/>
            <person name="Daubin V."/>
            <person name="Anthouard V."/>
            <person name="Aiach N."/>
            <person name="Arnaiz O."/>
            <person name="Billaut A."/>
            <person name="Beisson J."/>
            <person name="Blanc I."/>
            <person name="Bouhouche K."/>
            <person name="Camara F."/>
            <person name="Duharcourt S."/>
            <person name="Guigo R."/>
            <person name="Gogendeau D."/>
            <person name="Katinka M."/>
            <person name="Keller A.-M."/>
            <person name="Kissmehl R."/>
            <person name="Klotz C."/>
            <person name="Koll F."/>
            <person name="Le Moue A."/>
            <person name="Lepere C."/>
            <person name="Malinsky S."/>
            <person name="Nowacki M."/>
            <person name="Nowak J.K."/>
            <person name="Plattner H."/>
            <person name="Poulain J."/>
            <person name="Ruiz F."/>
            <person name="Serrano V."/>
            <person name="Zagulski M."/>
            <person name="Dessen P."/>
            <person name="Betermier M."/>
            <person name="Weissenbach J."/>
            <person name="Scarpelli C."/>
            <person name="Schachter V."/>
            <person name="Sperling L."/>
            <person name="Meyer E."/>
            <person name="Cohen J."/>
            <person name="Wincker P."/>
        </authorList>
    </citation>
    <scope>NUCLEOTIDE SEQUENCE [LARGE SCALE GENOMIC DNA]</scope>
    <source>
        <strain evidence="2 3">Stock d4-2</strain>
    </source>
</reference>
<dbReference type="NCBIfam" id="TIGR00231">
    <property type="entry name" value="small_GTP"/>
    <property type="match status" value="1"/>
</dbReference>
<dbReference type="CDD" id="cd00154">
    <property type="entry name" value="Rab"/>
    <property type="match status" value="1"/>
</dbReference>
<dbReference type="HOGENOM" id="CLU_041217_10_2_1"/>
<protein>
    <recommendedName>
        <fullName evidence="4">P-loop containing nucleoside triphosphate hydrolase</fullName>
    </recommendedName>
</protein>
<dbReference type="EMBL" id="CT868230">
    <property type="protein sequence ID" value="CAK76366.1"/>
    <property type="molecule type" value="Genomic_DNA"/>
</dbReference>
<dbReference type="InParanoid" id="A0CZZ9"/>
<keyword evidence="1" id="KW-0547">Nucleotide-binding</keyword>
<dbReference type="Pfam" id="PF00071">
    <property type="entry name" value="Ras"/>
    <property type="match status" value="1"/>
</dbReference>
<dbReference type="PRINTS" id="PR00449">
    <property type="entry name" value="RASTRNSFRMNG"/>
</dbReference>